<proteinExistence type="predicted"/>
<feature type="region of interest" description="Disordered" evidence="1">
    <location>
        <begin position="201"/>
        <end position="251"/>
    </location>
</feature>
<feature type="compositionally biased region" description="Basic residues" evidence="1">
    <location>
        <begin position="234"/>
        <end position="251"/>
    </location>
</feature>
<evidence type="ECO:0000313" key="2">
    <source>
        <dbReference type="EMBL" id="KAA6395469.1"/>
    </source>
</evidence>
<feature type="region of interest" description="Disordered" evidence="1">
    <location>
        <begin position="264"/>
        <end position="314"/>
    </location>
</feature>
<organism evidence="2 3">
    <name type="scientific">Streblomastix strix</name>
    <dbReference type="NCBI Taxonomy" id="222440"/>
    <lineage>
        <taxon>Eukaryota</taxon>
        <taxon>Metamonada</taxon>
        <taxon>Preaxostyla</taxon>
        <taxon>Oxymonadida</taxon>
        <taxon>Streblomastigidae</taxon>
        <taxon>Streblomastix</taxon>
    </lineage>
</organism>
<feature type="compositionally biased region" description="Basic and acidic residues" evidence="1">
    <location>
        <begin position="272"/>
        <end position="284"/>
    </location>
</feature>
<sequence length="314" mass="36590">MRVNTTPIDALIQYKQANYIENGQQLNTPFHSPKQGYNRSISRFRHTSLSPDPSFFTNGNIGHIHNWGEIKSPSPSPASTPMIITPIQSPQIQQIISDKNSPAIVNNSGSNSLLQSIFQLSPYQKQNQLFSAQQVEQQPSIYSRSSIFALTQHPQASIAVPPPPTTANMSLEELLHMEEQNDINQQYAHSKHLHKMHMKHVQRHNRKRHQRKENIKEGQKDINEKKEKMNNVEKRRKKKYHKKENIRKPKRIINEQINEIDDVPLTKARRASKPEKKKRNEEKGHKRKLEKQRWKQVFSHPQSDIPPEFDNKKS</sequence>
<feature type="compositionally biased region" description="Basic residues" evidence="1">
    <location>
        <begin position="201"/>
        <end position="211"/>
    </location>
</feature>
<dbReference type="AlphaFoldDB" id="A0A5J4WMJ2"/>
<dbReference type="Proteomes" id="UP000324800">
    <property type="component" value="Unassembled WGS sequence"/>
</dbReference>
<accession>A0A5J4WMJ2</accession>
<evidence type="ECO:0000256" key="1">
    <source>
        <dbReference type="SAM" id="MobiDB-lite"/>
    </source>
</evidence>
<evidence type="ECO:0000313" key="3">
    <source>
        <dbReference type="Proteomes" id="UP000324800"/>
    </source>
</evidence>
<name>A0A5J4WMJ2_9EUKA</name>
<protein>
    <submittedName>
        <fullName evidence="2">Uncharacterized protein</fullName>
    </submittedName>
</protein>
<gene>
    <name evidence="2" type="ORF">EZS28_009002</name>
</gene>
<reference evidence="2 3" key="1">
    <citation type="submission" date="2019-03" db="EMBL/GenBank/DDBJ databases">
        <title>Single cell metagenomics reveals metabolic interactions within the superorganism composed of flagellate Streblomastix strix and complex community of Bacteroidetes bacteria on its surface.</title>
        <authorList>
            <person name="Treitli S.C."/>
            <person name="Kolisko M."/>
            <person name="Husnik F."/>
            <person name="Keeling P."/>
            <person name="Hampl V."/>
        </authorList>
    </citation>
    <scope>NUCLEOTIDE SEQUENCE [LARGE SCALE GENOMIC DNA]</scope>
    <source>
        <strain evidence="2">ST1C</strain>
    </source>
</reference>
<feature type="compositionally biased region" description="Basic and acidic residues" evidence="1">
    <location>
        <begin position="212"/>
        <end position="233"/>
    </location>
</feature>
<comment type="caution">
    <text evidence="2">The sequence shown here is derived from an EMBL/GenBank/DDBJ whole genome shotgun (WGS) entry which is preliminary data.</text>
</comment>
<dbReference type="EMBL" id="SNRW01001676">
    <property type="protein sequence ID" value="KAA6395469.1"/>
    <property type="molecule type" value="Genomic_DNA"/>
</dbReference>